<dbReference type="Proteomes" id="UP000315363">
    <property type="component" value="Unassembled WGS sequence"/>
</dbReference>
<evidence type="ECO:0000313" key="2">
    <source>
        <dbReference type="EMBL" id="TQO36600.1"/>
    </source>
</evidence>
<evidence type="ECO:0000313" key="3">
    <source>
        <dbReference type="Proteomes" id="UP000315363"/>
    </source>
</evidence>
<feature type="domain" description="Protein NO VEIN C-terminal" evidence="1">
    <location>
        <begin position="400"/>
        <end position="489"/>
    </location>
</feature>
<dbReference type="InterPro" id="IPR024975">
    <property type="entry name" value="NOV_C"/>
</dbReference>
<proteinExistence type="predicted"/>
<accession>A0ABY3A8A4</accession>
<comment type="caution">
    <text evidence="2">The sequence shown here is derived from an EMBL/GenBank/DDBJ whole genome shotgun (WGS) entry which is preliminary data.</text>
</comment>
<reference evidence="2 3" key="1">
    <citation type="submission" date="2019-06" db="EMBL/GenBank/DDBJ databases">
        <title>A large-scale integrated study on North Sea by COGITO (Coastal Microbe Genomic &amp; Taxonomic Observatory).</title>
        <authorList>
            <person name="Teeling H."/>
        </authorList>
    </citation>
    <scope>NUCLEOTIDE SEQUENCE [LARGE SCALE GENOMIC DNA]</scope>
    <source>
        <strain evidence="2 3">MAR_2009_79</strain>
    </source>
</reference>
<sequence>MNNVVREYLIKIARTKDDFVSYSQLVKDCKLNYNLGTQEGKKQLSHMLGVVSTFEYESKRPLLTSLVIYKDPNKNDQGPGFYKLAQHLGIGNAKKLQDALYGFEEAKQCRKYWQNDVNYQKESLSSSLINLYNDLIAKHNWIFSWKKEYLEFLSEIEIIRTNIDSFPSLKIDDSKLYNGVSKRISNYEDFMNKLLKEKVNGISSRGQSVLSGKNFRTIIEDDNFKIIITKCISNPSLSSYNLLKKWWINNEEISNRPLLINRILAALNYKDLSSTVHDSKFWSVINVLKESYQFEFKEEPQGNWYIANKDLSEWLDEKLSTTFEDNIQGNVEYYVLRNIFVWLIFEEYGSKSKLYPNQLLKKELGNEGYDSVPNQKRNFNEVDIDYVGKNKRAKDLGDAGEDLVKQYEKAFLKINKLDELSDKVKIVKDGKGYDVYSFDINGNPKFIEVKTTQGNALTPFYLSENEVEFMRINVGNYFIYRVYNYDEENNSGEFFEINEDVEAKVLMKPISYKVYKKKP</sequence>
<name>A0ABY3A8A4_9FLAO</name>
<evidence type="ECO:0000259" key="1">
    <source>
        <dbReference type="Pfam" id="PF13020"/>
    </source>
</evidence>
<dbReference type="RefSeq" id="WP_142188761.1">
    <property type="nucleotide sequence ID" value="NZ_VHIF01000001.1"/>
</dbReference>
<dbReference type="EMBL" id="VHIF01000001">
    <property type="protein sequence ID" value="TQO36600.1"/>
    <property type="molecule type" value="Genomic_DNA"/>
</dbReference>
<dbReference type="Pfam" id="PF13020">
    <property type="entry name" value="NOV_C"/>
    <property type="match status" value="1"/>
</dbReference>
<protein>
    <submittedName>
        <fullName evidence="2">Uncharacterized protein DUF3883</fullName>
    </submittedName>
</protein>
<gene>
    <name evidence="2" type="ORF">GQ41_1178</name>
</gene>
<organism evidence="2 3">
    <name type="scientific">Arenibacter algicola</name>
    <dbReference type="NCBI Taxonomy" id="616991"/>
    <lineage>
        <taxon>Bacteria</taxon>
        <taxon>Pseudomonadati</taxon>
        <taxon>Bacteroidota</taxon>
        <taxon>Flavobacteriia</taxon>
        <taxon>Flavobacteriales</taxon>
        <taxon>Flavobacteriaceae</taxon>
        <taxon>Arenibacter</taxon>
    </lineage>
</organism>
<keyword evidence="3" id="KW-1185">Reference proteome</keyword>